<evidence type="ECO:0000256" key="1">
    <source>
        <dbReference type="SAM" id="SignalP"/>
    </source>
</evidence>
<name>A0ABS4BTJ4_9FLAO</name>
<gene>
    <name evidence="2" type="ORF">J8H85_07820</name>
</gene>
<feature type="chain" id="PRO_5046581677" description="PepSY-like beta-lactamase-inhibitor" evidence="1">
    <location>
        <begin position="22"/>
        <end position="108"/>
    </location>
</feature>
<protein>
    <recommendedName>
        <fullName evidence="4">PepSY-like beta-lactamase-inhibitor</fullName>
    </recommendedName>
</protein>
<comment type="caution">
    <text evidence="2">The sequence shown here is derived from an EMBL/GenBank/DDBJ whole genome shotgun (WGS) entry which is preliminary data.</text>
</comment>
<accession>A0ABS4BTJ4</accession>
<dbReference type="EMBL" id="JAGJCB010000005">
    <property type="protein sequence ID" value="MBP0903733.1"/>
    <property type="molecule type" value="Genomic_DNA"/>
</dbReference>
<dbReference type="SUPFAM" id="SSF160574">
    <property type="entry name" value="BT0923-like"/>
    <property type="match status" value="1"/>
</dbReference>
<proteinExistence type="predicted"/>
<keyword evidence="1" id="KW-0732">Signal</keyword>
<reference evidence="2 3" key="1">
    <citation type="submission" date="2021-04" db="EMBL/GenBank/DDBJ databases">
        <title>Mariniflexile gromovii gen. nov., sp. nov., a gliding bacterium isolated from the sea urchin Strongylocentrotus intermedius.</title>
        <authorList>
            <person name="Ko S."/>
            <person name="Le V."/>
            <person name="Ahn C.-Y."/>
            <person name="Oh H.-M."/>
        </authorList>
    </citation>
    <scope>NUCLEOTIDE SEQUENCE [LARGE SCALE GENOMIC DNA]</scope>
    <source>
        <strain evidence="2 3">KCTC 12570</strain>
    </source>
</reference>
<organism evidence="2 3">
    <name type="scientific">Mariniflexile gromovii</name>
    <dbReference type="NCBI Taxonomy" id="362523"/>
    <lineage>
        <taxon>Bacteria</taxon>
        <taxon>Pseudomonadati</taxon>
        <taxon>Bacteroidota</taxon>
        <taxon>Flavobacteriia</taxon>
        <taxon>Flavobacteriales</taxon>
        <taxon>Flavobacteriaceae</taxon>
        <taxon>Mariniflexile</taxon>
    </lineage>
</organism>
<dbReference type="Gene3D" id="3.40.1420.30">
    <property type="match status" value="1"/>
</dbReference>
<feature type="signal peptide" evidence="1">
    <location>
        <begin position="1"/>
        <end position="21"/>
    </location>
</feature>
<keyword evidence="3" id="KW-1185">Reference proteome</keyword>
<evidence type="ECO:0008006" key="4">
    <source>
        <dbReference type="Google" id="ProtNLM"/>
    </source>
</evidence>
<dbReference type="RefSeq" id="WP_209654258.1">
    <property type="nucleotide sequence ID" value="NZ_JAGJCB010000005.1"/>
</dbReference>
<evidence type="ECO:0000313" key="2">
    <source>
        <dbReference type="EMBL" id="MBP0903733.1"/>
    </source>
</evidence>
<evidence type="ECO:0000313" key="3">
    <source>
        <dbReference type="Proteomes" id="UP000670776"/>
    </source>
</evidence>
<dbReference type="Proteomes" id="UP000670776">
    <property type="component" value="Unassembled WGS sequence"/>
</dbReference>
<sequence>MKKLILTVAILASGISTFALSNNILPTEGISVVMNEEFKEIAVDKLPAAVKSAVEKDFASATISKAYVNSKEQYKLEITIEESTSTVYADKEGNWLEESAIGTKKEME</sequence>